<evidence type="ECO:0000256" key="1">
    <source>
        <dbReference type="SAM" id="MobiDB-lite"/>
    </source>
</evidence>
<feature type="region of interest" description="Disordered" evidence="1">
    <location>
        <begin position="122"/>
        <end position="141"/>
    </location>
</feature>
<feature type="domain" description="Clr5" evidence="2">
    <location>
        <begin position="20"/>
        <end position="68"/>
    </location>
</feature>
<name>A0AAE0IP88_9PEZI</name>
<dbReference type="AlphaFoldDB" id="A0AAE0IP88"/>
<comment type="caution">
    <text evidence="3">The sequence shown here is derived from an EMBL/GenBank/DDBJ whole genome shotgun (WGS) entry which is preliminary data.</text>
</comment>
<reference evidence="3" key="1">
    <citation type="journal article" date="2023" name="Mol. Phylogenet. Evol.">
        <title>Genome-scale phylogeny and comparative genomics of the fungal order Sordariales.</title>
        <authorList>
            <person name="Hensen N."/>
            <person name="Bonometti L."/>
            <person name="Westerberg I."/>
            <person name="Brannstrom I.O."/>
            <person name="Guillou S."/>
            <person name="Cros-Aarteil S."/>
            <person name="Calhoun S."/>
            <person name="Haridas S."/>
            <person name="Kuo A."/>
            <person name="Mondo S."/>
            <person name="Pangilinan J."/>
            <person name="Riley R."/>
            <person name="LaButti K."/>
            <person name="Andreopoulos B."/>
            <person name="Lipzen A."/>
            <person name="Chen C."/>
            <person name="Yan M."/>
            <person name="Daum C."/>
            <person name="Ng V."/>
            <person name="Clum A."/>
            <person name="Steindorff A."/>
            <person name="Ohm R.A."/>
            <person name="Martin F."/>
            <person name="Silar P."/>
            <person name="Natvig D.O."/>
            <person name="Lalanne C."/>
            <person name="Gautier V."/>
            <person name="Ament-Velasquez S.L."/>
            <person name="Kruys A."/>
            <person name="Hutchinson M.I."/>
            <person name="Powell A.J."/>
            <person name="Barry K."/>
            <person name="Miller A.N."/>
            <person name="Grigoriev I.V."/>
            <person name="Debuchy R."/>
            <person name="Gladieux P."/>
            <person name="Hiltunen Thoren M."/>
            <person name="Johannesson H."/>
        </authorList>
    </citation>
    <scope>NUCLEOTIDE SEQUENCE</scope>
    <source>
        <strain evidence="3">SMH4131-1</strain>
    </source>
</reference>
<dbReference type="PANTHER" id="PTHR38788">
    <property type="entry name" value="CLR5 DOMAIN-CONTAINING PROTEIN"/>
    <property type="match status" value="1"/>
</dbReference>
<organism evidence="3 4">
    <name type="scientific">Cercophora scortea</name>
    <dbReference type="NCBI Taxonomy" id="314031"/>
    <lineage>
        <taxon>Eukaryota</taxon>
        <taxon>Fungi</taxon>
        <taxon>Dikarya</taxon>
        <taxon>Ascomycota</taxon>
        <taxon>Pezizomycotina</taxon>
        <taxon>Sordariomycetes</taxon>
        <taxon>Sordariomycetidae</taxon>
        <taxon>Sordariales</taxon>
        <taxon>Lasiosphaeriaceae</taxon>
        <taxon>Cercophora</taxon>
    </lineage>
</organism>
<reference evidence="3" key="2">
    <citation type="submission" date="2023-06" db="EMBL/GenBank/DDBJ databases">
        <authorList>
            <consortium name="Lawrence Berkeley National Laboratory"/>
            <person name="Haridas S."/>
            <person name="Hensen N."/>
            <person name="Bonometti L."/>
            <person name="Westerberg I."/>
            <person name="Brannstrom I.O."/>
            <person name="Guillou S."/>
            <person name="Cros-Aarteil S."/>
            <person name="Calhoun S."/>
            <person name="Kuo A."/>
            <person name="Mondo S."/>
            <person name="Pangilinan J."/>
            <person name="Riley R."/>
            <person name="Labutti K."/>
            <person name="Andreopoulos B."/>
            <person name="Lipzen A."/>
            <person name="Chen C."/>
            <person name="Yanf M."/>
            <person name="Daum C."/>
            <person name="Ng V."/>
            <person name="Clum A."/>
            <person name="Steindorff A."/>
            <person name="Ohm R."/>
            <person name="Martin F."/>
            <person name="Silar P."/>
            <person name="Natvig D."/>
            <person name="Lalanne C."/>
            <person name="Gautier V."/>
            <person name="Ament-Velasquez S.L."/>
            <person name="Kruys A."/>
            <person name="Hutchinson M.I."/>
            <person name="Powell A.J."/>
            <person name="Barry K."/>
            <person name="Miller A.N."/>
            <person name="Grigoriev I.V."/>
            <person name="Debuchy R."/>
            <person name="Gladieux P."/>
            <person name="Thoren M.H."/>
            <person name="Johannesson H."/>
        </authorList>
    </citation>
    <scope>NUCLEOTIDE SEQUENCE</scope>
    <source>
        <strain evidence="3">SMH4131-1</strain>
    </source>
</reference>
<dbReference type="InterPro" id="IPR025676">
    <property type="entry name" value="Clr5_dom"/>
</dbReference>
<accession>A0AAE0IP88</accession>
<proteinExistence type="predicted"/>
<dbReference type="PANTHER" id="PTHR38788:SF3">
    <property type="entry name" value="CLR5 DOMAIN-CONTAINING PROTEIN"/>
    <property type="match status" value="1"/>
</dbReference>
<protein>
    <recommendedName>
        <fullName evidence="2">Clr5 domain-containing protein</fullName>
    </recommendedName>
</protein>
<gene>
    <name evidence="3" type="ORF">B0T19DRAFT_476177</name>
</gene>
<dbReference type="EMBL" id="JAUEPO010000003">
    <property type="protein sequence ID" value="KAK3328600.1"/>
    <property type="molecule type" value="Genomic_DNA"/>
</dbReference>
<keyword evidence="4" id="KW-1185">Reference proteome</keyword>
<evidence type="ECO:0000313" key="4">
    <source>
        <dbReference type="Proteomes" id="UP001286456"/>
    </source>
</evidence>
<dbReference type="Pfam" id="PF14420">
    <property type="entry name" value="Clr5"/>
    <property type="match status" value="1"/>
</dbReference>
<evidence type="ECO:0000313" key="3">
    <source>
        <dbReference type="EMBL" id="KAK3328600.1"/>
    </source>
</evidence>
<sequence>MSSDTSDSTVDGKRSAPTLDDCQGEIFQLYIVQKKPLKELMAILKQEHGLDTTPKILKTKLARWGYAKNIKRSQAAAILGEKSNRDLSGKGYEFTIQHRPVDLQRVEKHALRAGLLRRERVRGSTLTSQPQPAEPGAVACRTPPPVLPQALPFIEHWRVSEKLLHDIDVLVKGSFESGKWSFNRPELIINSSPAQVDEVKSLHGFLGSLDNGCTAAESHDFTTAGVFWKQAFEFVDKLVRGQYHDIIPNLIQKANDLVRKGRPEVAELLIKHAANCSEVLLPQEGLQRSIYRGLGQLDSVAKLVALEELIMRRFAELFELYLGASCYNSFVIKMDGARRRLLHDPWATFQECLPDLYLLDAAFGPSDRRCLDVVALRLETLHLRHLDSEAKTAAAELLGRAEMIRNDEWQKFYNLTRGYYFLGCAQDRLGERAAAVESFRRGLSSNEELCRVDDFGIFEPEKRIMEKYVEENAGLSVDELEVRDGM</sequence>
<dbReference type="Proteomes" id="UP001286456">
    <property type="component" value="Unassembled WGS sequence"/>
</dbReference>
<evidence type="ECO:0000259" key="2">
    <source>
        <dbReference type="Pfam" id="PF14420"/>
    </source>
</evidence>